<sequence length="53" mass="6136">MNIKSEPNTELHHYQLQAGMERRVSDVADRAAMQLMRKKTYKTCDNLSLLSVL</sequence>
<gene>
    <name evidence="1" type="ORF">HUB98_01675</name>
</gene>
<proteinExistence type="predicted"/>
<evidence type="ECO:0000313" key="1">
    <source>
        <dbReference type="EMBL" id="QKS55147.1"/>
    </source>
</evidence>
<reference evidence="1 2" key="1">
    <citation type="submission" date="2020-06" db="EMBL/GenBank/DDBJ databases">
        <title>Complete genome of Paenibacillus barcinonensis KACC11450.</title>
        <authorList>
            <person name="Kim M."/>
            <person name="Park Y.-J."/>
            <person name="Shin J.-H."/>
        </authorList>
    </citation>
    <scope>NUCLEOTIDE SEQUENCE [LARGE SCALE GENOMIC DNA]</scope>
    <source>
        <strain evidence="1 2">KACC11450</strain>
    </source>
</reference>
<name>A0ABX6PZ49_PAEBA</name>
<protein>
    <submittedName>
        <fullName evidence="1">Uncharacterized protein</fullName>
    </submittedName>
</protein>
<dbReference type="EMBL" id="CP054614">
    <property type="protein sequence ID" value="QKS55147.1"/>
    <property type="molecule type" value="Genomic_DNA"/>
</dbReference>
<keyword evidence="2" id="KW-1185">Reference proteome</keyword>
<evidence type="ECO:0000313" key="2">
    <source>
        <dbReference type="Proteomes" id="UP000509327"/>
    </source>
</evidence>
<dbReference type="Proteomes" id="UP000509327">
    <property type="component" value="Chromosome"/>
</dbReference>
<accession>A0ABX6PZ49</accession>
<organism evidence="1 2">
    <name type="scientific">Paenibacillus barcinonensis</name>
    <dbReference type="NCBI Taxonomy" id="198119"/>
    <lineage>
        <taxon>Bacteria</taxon>
        <taxon>Bacillati</taxon>
        <taxon>Bacillota</taxon>
        <taxon>Bacilli</taxon>
        <taxon>Bacillales</taxon>
        <taxon>Paenibacillaceae</taxon>
        <taxon>Paenibacillus</taxon>
    </lineage>
</organism>
<dbReference type="RefSeq" id="WP_167433748.1">
    <property type="nucleotide sequence ID" value="NZ_CP054614.1"/>
</dbReference>